<evidence type="ECO:0000313" key="2">
    <source>
        <dbReference type="EMBL" id="AYV81349.1"/>
    </source>
</evidence>
<evidence type="ECO:0000256" key="1">
    <source>
        <dbReference type="SAM" id="Phobius"/>
    </source>
</evidence>
<name>A0A3G5A7C3_9VIRU</name>
<gene>
    <name evidence="2" type="ORF">Harvfovirus28_14</name>
</gene>
<reference evidence="2" key="1">
    <citation type="submission" date="2018-10" db="EMBL/GenBank/DDBJ databases">
        <title>Hidden diversity of soil giant viruses.</title>
        <authorList>
            <person name="Schulz F."/>
            <person name="Alteio L."/>
            <person name="Goudeau D."/>
            <person name="Ryan E.M."/>
            <person name="Malmstrom R.R."/>
            <person name="Blanchard J."/>
            <person name="Woyke T."/>
        </authorList>
    </citation>
    <scope>NUCLEOTIDE SEQUENCE</scope>
    <source>
        <strain evidence="2">HAV1</strain>
    </source>
</reference>
<sequence length="92" mass="10775">MERLIHPHSYKRRTVYDLCPLGIMILQIVCGVISYINKHSYAMRRRSQFVLTETICAHRPPNYLSQKQRLDKPLQETYKKGAPCTICVPWGL</sequence>
<keyword evidence="1" id="KW-1133">Transmembrane helix</keyword>
<protein>
    <submittedName>
        <fullName evidence="2">Uncharacterized protein</fullName>
    </submittedName>
</protein>
<feature type="transmembrane region" description="Helical" evidence="1">
    <location>
        <begin position="15"/>
        <end position="36"/>
    </location>
</feature>
<dbReference type="EMBL" id="MK072270">
    <property type="protein sequence ID" value="AYV81349.1"/>
    <property type="molecule type" value="Genomic_DNA"/>
</dbReference>
<organism evidence="2">
    <name type="scientific">Harvfovirus sp</name>
    <dbReference type="NCBI Taxonomy" id="2487768"/>
    <lineage>
        <taxon>Viruses</taxon>
        <taxon>Varidnaviria</taxon>
        <taxon>Bamfordvirae</taxon>
        <taxon>Nucleocytoviricota</taxon>
        <taxon>Megaviricetes</taxon>
        <taxon>Imitervirales</taxon>
        <taxon>Mimiviridae</taxon>
        <taxon>Klosneuvirinae</taxon>
    </lineage>
</organism>
<keyword evidence="1" id="KW-0812">Transmembrane</keyword>
<proteinExistence type="predicted"/>
<keyword evidence="1" id="KW-0472">Membrane</keyword>
<accession>A0A3G5A7C3</accession>